<dbReference type="GO" id="GO:0043386">
    <property type="term" value="P:mycotoxin biosynthetic process"/>
    <property type="evidence" value="ECO:0007669"/>
    <property type="project" value="InterPro"/>
</dbReference>
<evidence type="ECO:0000259" key="4">
    <source>
        <dbReference type="Pfam" id="PF20684"/>
    </source>
</evidence>
<keyword evidence="6" id="KW-1185">Reference proteome</keyword>
<feature type="transmembrane region" description="Helical" evidence="3">
    <location>
        <begin position="484"/>
        <end position="507"/>
    </location>
</feature>
<dbReference type="PANTHER" id="PTHR38794:SF1">
    <property type="entry name" value="INTEGRAL MEMBRANE PROTEIN"/>
    <property type="match status" value="1"/>
</dbReference>
<dbReference type="Pfam" id="PF20684">
    <property type="entry name" value="Fung_rhodopsin"/>
    <property type="match status" value="1"/>
</dbReference>
<dbReference type="EMBL" id="CAJRGZ010000015">
    <property type="protein sequence ID" value="CAG5143981.1"/>
    <property type="molecule type" value="Genomic_DNA"/>
</dbReference>
<feature type="transmembrane region" description="Helical" evidence="3">
    <location>
        <begin position="597"/>
        <end position="619"/>
    </location>
</feature>
<organism evidence="5 6">
    <name type="scientific">Alternaria atra</name>
    <dbReference type="NCBI Taxonomy" id="119953"/>
    <lineage>
        <taxon>Eukaryota</taxon>
        <taxon>Fungi</taxon>
        <taxon>Dikarya</taxon>
        <taxon>Ascomycota</taxon>
        <taxon>Pezizomycotina</taxon>
        <taxon>Dothideomycetes</taxon>
        <taxon>Pleosporomycetidae</taxon>
        <taxon>Pleosporales</taxon>
        <taxon>Pleosporineae</taxon>
        <taxon>Pleosporaceae</taxon>
        <taxon>Alternaria</taxon>
        <taxon>Alternaria sect. Ulocladioides</taxon>
    </lineage>
</organism>
<dbReference type="OrthoDB" id="3918601at2759"/>
<feature type="compositionally biased region" description="Polar residues" evidence="2">
    <location>
        <begin position="757"/>
        <end position="776"/>
    </location>
</feature>
<feature type="domain" description="Rhodopsin" evidence="4">
    <location>
        <begin position="504"/>
        <end position="738"/>
    </location>
</feature>
<keyword evidence="3" id="KW-0472">Membrane</keyword>
<feature type="region of interest" description="Disordered" evidence="2">
    <location>
        <begin position="748"/>
        <end position="828"/>
    </location>
</feature>
<evidence type="ECO:0000313" key="5">
    <source>
        <dbReference type="EMBL" id="CAG5143981.1"/>
    </source>
</evidence>
<evidence type="ECO:0000256" key="1">
    <source>
        <dbReference type="ARBA" id="ARBA00035112"/>
    </source>
</evidence>
<sequence>MERPPAYQPVCSDEQKEILEELEDKEGVSWDSKNTEIIPTNTRSFVAYMSLLLLSLSANILLVMDNAKLRIAHSPAKSKYSGLAYDITVPYHATSEYWHPNASDSDMEVAWDAIDTNAMAVTLDDRFAKRMGLSSSTRFPWDTERSIYYIKGVHDLHCLKLIRKAIVSKHKSNPQPFDLLHLYHCLDGLRQDIMCTADDTPMPAPLAHQGSDGQLRQCRDWDKLISWATRPDQHACYEFDDYREATNALENFAFCPPGSPYQEFQKAYFQYHGHKDAYEHNDDEEKVVVFKSLDTYVLGPRVGNVLSCSSKSYLYPLSSNQNKQSGHSLRTPLPLYSLTRAVPDINEVARNPAPIDDRVDWDDHGKPALGDTSHLSSDDLKKLKEVIKQLLSGRAVADAESIVIDRTTPNFHHSAKNPVEIRPPHMRLTLKYLTFVLYTEEMEFFDLKHESRRPIYDAMMVPSLFVSSHHPLPRQPGSSADVGPFVNVVTWILLITSALVVLTRLITKRALERSLDVDDAFVLLALVASIGSGVSVSVQTGSGLGRDIQEMTDIQIVVYQQADYANKLLYIATLCFAKLSIISLLMILTASKLHRNLGLGLIGFIALWSALSEVVSAFQCGAAEPWRFLARDGSCFDLAAFWQTVSVVNIMTDLALILFPVHVIMTLQMNMSKKITILTFFGARSLDIVASAVQMAYLGGFTSLNPTRDLWEWTLVTQIIECITILTSCVPYLRPLLESVPSGLYGSDELRRRGTSSEHGYSRSKSGSYQLSSTASKVGAGIRHSRRSQMESSGIKRFLPMLSQEKTTNADSASGVPEGPPHLNGGMGVGITAVHHRYEKRWDNKRWETASTGSHSKILKTTVVGAQWEEAEVKSRDVSSDEIAIVR</sequence>
<evidence type="ECO:0000313" key="6">
    <source>
        <dbReference type="Proteomes" id="UP000676310"/>
    </source>
</evidence>
<comment type="caution">
    <text evidence="5">The sequence shown here is derived from an EMBL/GenBank/DDBJ whole genome shotgun (WGS) entry which is preliminary data.</text>
</comment>
<reference evidence="5" key="1">
    <citation type="submission" date="2021-05" db="EMBL/GenBank/DDBJ databases">
        <authorList>
            <person name="Stam R."/>
        </authorList>
    </citation>
    <scope>NUCLEOTIDE SEQUENCE</scope>
    <source>
        <strain evidence="5">CS162</strain>
    </source>
</reference>
<dbReference type="AlphaFoldDB" id="A0A8J2HU35"/>
<name>A0A8J2HU35_9PLEO</name>
<feature type="region of interest" description="Disordered" evidence="2">
    <location>
        <begin position="354"/>
        <end position="375"/>
    </location>
</feature>
<accession>A0A8J2HU35</accession>
<feature type="transmembrane region" description="Helical" evidence="3">
    <location>
        <begin position="519"/>
        <end position="538"/>
    </location>
</feature>
<keyword evidence="3" id="KW-1133">Transmembrane helix</keyword>
<dbReference type="InterPro" id="IPR021765">
    <property type="entry name" value="UstYa-like"/>
</dbReference>
<proteinExistence type="inferred from homology"/>
<keyword evidence="3" id="KW-0812">Transmembrane</keyword>
<feature type="transmembrane region" description="Helical" evidence="3">
    <location>
        <begin position="568"/>
        <end position="590"/>
    </location>
</feature>
<feature type="transmembrane region" description="Helical" evidence="3">
    <location>
        <begin position="639"/>
        <end position="663"/>
    </location>
</feature>
<feature type="compositionally biased region" description="Basic and acidic residues" evidence="2">
    <location>
        <begin position="355"/>
        <end position="366"/>
    </location>
</feature>
<dbReference type="PANTHER" id="PTHR38794">
    <property type="entry name" value="INTEGRAL MEMBRANE PROTEIN"/>
    <property type="match status" value="1"/>
</dbReference>
<comment type="similarity">
    <text evidence="1">Belongs to the ustYa family.</text>
</comment>
<dbReference type="RefSeq" id="XP_043164989.1">
    <property type="nucleotide sequence ID" value="XM_043309054.1"/>
</dbReference>
<evidence type="ECO:0000256" key="3">
    <source>
        <dbReference type="SAM" id="Phobius"/>
    </source>
</evidence>
<gene>
    <name evidence="5" type="ORF">ALTATR162_LOCUS1458</name>
</gene>
<dbReference type="Proteomes" id="UP000676310">
    <property type="component" value="Unassembled WGS sequence"/>
</dbReference>
<dbReference type="Pfam" id="PF11807">
    <property type="entry name" value="UstYa"/>
    <property type="match status" value="1"/>
</dbReference>
<evidence type="ECO:0000256" key="2">
    <source>
        <dbReference type="SAM" id="MobiDB-lite"/>
    </source>
</evidence>
<dbReference type="GeneID" id="67012794"/>
<protein>
    <recommendedName>
        <fullName evidence="4">Rhodopsin domain-containing protein</fullName>
    </recommendedName>
</protein>
<dbReference type="InterPro" id="IPR049326">
    <property type="entry name" value="Rhodopsin_dom_fungi"/>
</dbReference>